<sequence>MEWSLCVVCSECWMVRRKQTVGGEATDSGGWWYNVHVFSNMSLMLSANCWSLASSAAEMRARYVA</sequence>
<comment type="caution">
    <text evidence="1">The sequence shown here is derived from an EMBL/GenBank/DDBJ whole genome shotgun (WGS) entry which is preliminary data.</text>
</comment>
<gene>
    <name evidence="1" type="ORF">GBAR_LOCUS30682</name>
</gene>
<evidence type="ECO:0000313" key="1">
    <source>
        <dbReference type="EMBL" id="CAI8056322.1"/>
    </source>
</evidence>
<proteinExistence type="predicted"/>
<name>A0AA35XLY4_GEOBA</name>
<accession>A0AA35XLY4</accession>
<dbReference type="Proteomes" id="UP001174909">
    <property type="component" value="Unassembled WGS sequence"/>
</dbReference>
<dbReference type="EMBL" id="CASHTH010004348">
    <property type="protein sequence ID" value="CAI8056322.1"/>
    <property type="molecule type" value="Genomic_DNA"/>
</dbReference>
<dbReference type="AlphaFoldDB" id="A0AA35XLY4"/>
<keyword evidence="2" id="KW-1185">Reference proteome</keyword>
<evidence type="ECO:0000313" key="2">
    <source>
        <dbReference type="Proteomes" id="UP001174909"/>
    </source>
</evidence>
<feature type="non-terminal residue" evidence="1">
    <location>
        <position position="65"/>
    </location>
</feature>
<protein>
    <submittedName>
        <fullName evidence="1">Uncharacterized protein</fullName>
    </submittedName>
</protein>
<organism evidence="1 2">
    <name type="scientific">Geodia barretti</name>
    <name type="common">Barrett's horny sponge</name>
    <dbReference type="NCBI Taxonomy" id="519541"/>
    <lineage>
        <taxon>Eukaryota</taxon>
        <taxon>Metazoa</taxon>
        <taxon>Porifera</taxon>
        <taxon>Demospongiae</taxon>
        <taxon>Heteroscleromorpha</taxon>
        <taxon>Tetractinellida</taxon>
        <taxon>Astrophorina</taxon>
        <taxon>Geodiidae</taxon>
        <taxon>Geodia</taxon>
    </lineage>
</organism>
<reference evidence="1" key="1">
    <citation type="submission" date="2023-03" db="EMBL/GenBank/DDBJ databases">
        <authorList>
            <person name="Steffen K."/>
            <person name="Cardenas P."/>
        </authorList>
    </citation>
    <scope>NUCLEOTIDE SEQUENCE</scope>
</reference>